<evidence type="ECO:0000256" key="2">
    <source>
        <dbReference type="ARBA" id="ARBA00012074"/>
    </source>
</evidence>
<organism evidence="6 7">
    <name type="scientific">Anaerotruncus colihominis</name>
    <dbReference type="NCBI Taxonomy" id="169435"/>
    <lineage>
        <taxon>Bacteria</taxon>
        <taxon>Bacillati</taxon>
        <taxon>Bacillota</taxon>
        <taxon>Clostridia</taxon>
        <taxon>Eubacteriales</taxon>
        <taxon>Oscillospiraceae</taxon>
        <taxon>Anaerotruncus</taxon>
    </lineage>
</organism>
<dbReference type="GO" id="GO:0005524">
    <property type="term" value="F:ATP binding"/>
    <property type="evidence" value="ECO:0007669"/>
    <property type="project" value="UniProtKB-KW"/>
</dbReference>
<comment type="catalytic activity">
    <reaction evidence="1">
        <text>3'-dephospho-CoA + ATP = 2'-(5''-triphospho-alpha-D-ribosyl)-3'-dephospho-CoA + adenine</text>
        <dbReference type="Rhea" id="RHEA:15117"/>
        <dbReference type="ChEBI" id="CHEBI:16708"/>
        <dbReference type="ChEBI" id="CHEBI:30616"/>
        <dbReference type="ChEBI" id="CHEBI:57328"/>
        <dbReference type="ChEBI" id="CHEBI:61378"/>
        <dbReference type="EC" id="2.4.2.52"/>
    </reaction>
</comment>
<reference evidence="6 7" key="1">
    <citation type="submission" date="2018-08" db="EMBL/GenBank/DDBJ databases">
        <title>Murine metabolic-syndrome-specific gut microbial biobank.</title>
        <authorList>
            <person name="Liu C."/>
        </authorList>
    </citation>
    <scope>NUCLEOTIDE SEQUENCE [LARGE SCALE GENOMIC DNA]</scope>
    <source>
        <strain evidence="6 7">28</strain>
    </source>
</reference>
<accession>A0A845QFD3</accession>
<dbReference type="GO" id="GO:0046917">
    <property type="term" value="F:triphosphoribosyl-dephospho-CoA synthase activity"/>
    <property type="evidence" value="ECO:0007669"/>
    <property type="project" value="UniProtKB-EC"/>
</dbReference>
<proteinExistence type="predicted"/>
<evidence type="ECO:0000256" key="1">
    <source>
        <dbReference type="ARBA" id="ARBA00001210"/>
    </source>
</evidence>
<evidence type="ECO:0000313" key="6">
    <source>
        <dbReference type="EMBL" id="NBH60239.1"/>
    </source>
</evidence>
<dbReference type="InterPro" id="IPR002736">
    <property type="entry name" value="CitG"/>
</dbReference>
<evidence type="ECO:0000256" key="5">
    <source>
        <dbReference type="ARBA" id="ARBA00022840"/>
    </source>
</evidence>
<dbReference type="Gene3D" id="1.10.4200.10">
    <property type="entry name" value="Triphosphoribosyl-dephospho-CoA protein"/>
    <property type="match status" value="1"/>
</dbReference>
<evidence type="ECO:0000313" key="7">
    <source>
        <dbReference type="Proteomes" id="UP000446866"/>
    </source>
</evidence>
<dbReference type="EC" id="2.4.2.52" evidence="2"/>
<sequence>MKCRESLHNCQQKMRNVIEDGLITELISGVDLREARGQSALSLLTAEQIGELAVTALRIEAAVTPKPGLVDRENSGAHDDMDYPLFLASSAALFPCFTACAKAGIDGYKKSPAQLVPVLRRIGRCGETAMYAATKGVNTHKGAIFSMGILCCALGMLLAKVTKGTHTAVQVPKAQAGLKEAELQALCAQLSAALLRQDTAAATHGLYARGRAACGGVRAEAASGFATAFQVGLPVLRSALCEGIAQETALVKTLLALIQRTEDSNAVYRGGAEGLAFMQKKAGEILRKADWKSEKSLDMVREFDRACVQRNLSPGGSADLLAFCTMLYMIFDEVSL</sequence>
<protein>
    <recommendedName>
        <fullName evidence="2">triphosphoribosyl-dephospho-CoA synthase</fullName>
        <ecNumber evidence="2">2.4.2.52</ecNumber>
    </recommendedName>
</protein>
<comment type="caution">
    <text evidence="6">The sequence shown here is derived from an EMBL/GenBank/DDBJ whole genome shotgun (WGS) entry which is preliminary data.</text>
</comment>
<evidence type="ECO:0000256" key="4">
    <source>
        <dbReference type="ARBA" id="ARBA00022741"/>
    </source>
</evidence>
<gene>
    <name evidence="6" type="ORF">D0435_00945</name>
</gene>
<dbReference type="AlphaFoldDB" id="A0A845QFD3"/>
<keyword evidence="5" id="KW-0067">ATP-binding</keyword>
<name>A0A845QFD3_9FIRM</name>
<keyword evidence="7" id="KW-1185">Reference proteome</keyword>
<dbReference type="Proteomes" id="UP000446866">
    <property type="component" value="Unassembled WGS sequence"/>
</dbReference>
<evidence type="ECO:0000256" key="3">
    <source>
        <dbReference type="ARBA" id="ARBA00022679"/>
    </source>
</evidence>
<dbReference type="GO" id="GO:0051191">
    <property type="term" value="P:prosthetic group biosynthetic process"/>
    <property type="evidence" value="ECO:0007669"/>
    <property type="project" value="TreeGrafter"/>
</dbReference>
<keyword evidence="4" id="KW-0547">Nucleotide-binding</keyword>
<dbReference type="EMBL" id="QXWK01000001">
    <property type="protein sequence ID" value="NBH60239.1"/>
    <property type="molecule type" value="Genomic_DNA"/>
</dbReference>
<dbReference type="Pfam" id="PF01874">
    <property type="entry name" value="CitG"/>
    <property type="match status" value="1"/>
</dbReference>
<dbReference type="PANTHER" id="PTHR30201:SF2">
    <property type="entry name" value="2-(5''-TRIPHOSPHORIBOSYL)-3'-DEPHOSPHOCOENZYME-A SYNTHASE"/>
    <property type="match status" value="1"/>
</dbReference>
<keyword evidence="3" id="KW-0808">Transferase</keyword>
<dbReference type="PANTHER" id="PTHR30201">
    <property type="entry name" value="TRIPHOSPHORIBOSYL-DEPHOSPHO-COA SYNTHASE"/>
    <property type="match status" value="1"/>
</dbReference>